<protein>
    <submittedName>
        <fullName evidence="1">Acyl dehydratase</fullName>
    </submittedName>
</protein>
<dbReference type="AlphaFoldDB" id="A0A3D9SS54"/>
<organism evidence="1 2">
    <name type="scientific">Thermomonospora umbrina</name>
    <dbReference type="NCBI Taxonomy" id="111806"/>
    <lineage>
        <taxon>Bacteria</taxon>
        <taxon>Bacillati</taxon>
        <taxon>Actinomycetota</taxon>
        <taxon>Actinomycetes</taxon>
        <taxon>Streptosporangiales</taxon>
        <taxon>Thermomonosporaceae</taxon>
        <taxon>Thermomonospora</taxon>
    </lineage>
</organism>
<evidence type="ECO:0000313" key="1">
    <source>
        <dbReference type="EMBL" id="REE95795.1"/>
    </source>
</evidence>
<evidence type="ECO:0000313" key="2">
    <source>
        <dbReference type="Proteomes" id="UP000256661"/>
    </source>
</evidence>
<sequence length="155" mass="17478">MTYTPADLPDHVGEELMCSDWVELTVDDEKAFGEATFYREDFLGRTSSNGDPYGERLISGFLLLSMLVALHKRHLDLDLGGAYGLNYGLDRVRFLRPVLAGDRVRLRVELIEAHEKSPGRMRVLTRNVLHVEGADEPAMVADWITLFIDPETDDA</sequence>
<dbReference type="RefSeq" id="WP_116021537.1">
    <property type="nucleotide sequence ID" value="NZ_QTTT01000001.1"/>
</dbReference>
<dbReference type="PANTHER" id="PTHR42993:SF1">
    <property type="entry name" value="MAOC-LIKE DEHYDRATASE DOMAIN-CONTAINING PROTEIN"/>
    <property type="match status" value="1"/>
</dbReference>
<dbReference type="Proteomes" id="UP000256661">
    <property type="component" value="Unassembled WGS sequence"/>
</dbReference>
<dbReference type="OrthoDB" id="9801735at2"/>
<comment type="caution">
    <text evidence="1">The sequence shown here is derived from an EMBL/GenBank/DDBJ whole genome shotgun (WGS) entry which is preliminary data.</text>
</comment>
<proteinExistence type="predicted"/>
<dbReference type="PANTHER" id="PTHR42993">
    <property type="entry name" value="MAOC-LIKE DEHYDRATASE DOMAIN-CONTAINING PROTEIN"/>
    <property type="match status" value="1"/>
</dbReference>
<dbReference type="SUPFAM" id="SSF54637">
    <property type="entry name" value="Thioesterase/thiol ester dehydrase-isomerase"/>
    <property type="match status" value="1"/>
</dbReference>
<gene>
    <name evidence="1" type="ORF">DFJ69_1206</name>
</gene>
<reference evidence="1 2" key="1">
    <citation type="submission" date="2018-08" db="EMBL/GenBank/DDBJ databases">
        <title>Sequencing the genomes of 1000 actinobacteria strains.</title>
        <authorList>
            <person name="Klenk H.-P."/>
        </authorList>
    </citation>
    <scope>NUCLEOTIDE SEQUENCE [LARGE SCALE GENOMIC DNA]</scope>
    <source>
        <strain evidence="1 2">DSM 43927</strain>
    </source>
</reference>
<accession>A0A3D9SS54</accession>
<dbReference type="InterPro" id="IPR029069">
    <property type="entry name" value="HotDog_dom_sf"/>
</dbReference>
<name>A0A3D9SS54_9ACTN</name>
<dbReference type="Gene3D" id="3.10.129.10">
    <property type="entry name" value="Hotdog Thioesterase"/>
    <property type="match status" value="1"/>
</dbReference>
<dbReference type="EMBL" id="QTTT01000001">
    <property type="protein sequence ID" value="REE95795.1"/>
    <property type="molecule type" value="Genomic_DNA"/>
</dbReference>
<keyword evidence="2" id="KW-1185">Reference proteome</keyword>